<dbReference type="EMBL" id="JAHWGI010001158">
    <property type="protein sequence ID" value="KAK3923935.1"/>
    <property type="molecule type" value="Genomic_DNA"/>
</dbReference>
<dbReference type="InterPro" id="IPR032675">
    <property type="entry name" value="LRR_dom_sf"/>
</dbReference>
<comment type="caution">
    <text evidence="1">The sequence shown here is derived from an EMBL/GenBank/DDBJ whole genome shotgun (WGS) entry which is preliminary data.</text>
</comment>
<dbReference type="Proteomes" id="UP001219518">
    <property type="component" value="Unassembled WGS sequence"/>
</dbReference>
<reference evidence="1" key="2">
    <citation type="journal article" date="2023" name="BMC Genomics">
        <title>Pest status, molecular evolution, and epigenetic factors derived from the genome assembly of Frankliniella fusca, a thysanopteran phytovirus vector.</title>
        <authorList>
            <person name="Catto M.A."/>
            <person name="Labadie P.E."/>
            <person name="Jacobson A.L."/>
            <person name="Kennedy G.G."/>
            <person name="Srinivasan R."/>
            <person name="Hunt B.G."/>
        </authorList>
    </citation>
    <scope>NUCLEOTIDE SEQUENCE</scope>
    <source>
        <strain evidence="1">PL_HMW_Pooled</strain>
    </source>
</reference>
<name>A0AAE1HM77_9NEOP</name>
<dbReference type="Gene3D" id="3.80.10.10">
    <property type="entry name" value="Ribonuclease Inhibitor"/>
    <property type="match status" value="1"/>
</dbReference>
<proteinExistence type="predicted"/>
<dbReference type="AlphaFoldDB" id="A0AAE1HM77"/>
<evidence type="ECO:0000313" key="2">
    <source>
        <dbReference type="Proteomes" id="UP001219518"/>
    </source>
</evidence>
<dbReference type="PANTHER" id="PTHR13382">
    <property type="entry name" value="MITOCHONDRIAL ATP SYNTHASE COUPLING FACTOR B"/>
    <property type="match status" value="1"/>
</dbReference>
<dbReference type="InterPro" id="IPR001611">
    <property type="entry name" value="Leu-rich_rpt"/>
</dbReference>
<reference evidence="1" key="1">
    <citation type="submission" date="2021-07" db="EMBL/GenBank/DDBJ databases">
        <authorList>
            <person name="Catto M.A."/>
            <person name="Jacobson A."/>
            <person name="Kennedy G."/>
            <person name="Labadie P."/>
            <person name="Hunt B.G."/>
            <person name="Srinivasan R."/>
        </authorList>
    </citation>
    <scope>NUCLEOTIDE SEQUENCE</scope>
    <source>
        <strain evidence="1">PL_HMW_Pooled</strain>
        <tissue evidence="1">Head</tissue>
    </source>
</reference>
<dbReference type="InterPro" id="IPR050648">
    <property type="entry name" value="F-box_LRR-repeat"/>
</dbReference>
<dbReference type="Pfam" id="PF13516">
    <property type="entry name" value="LRR_6"/>
    <property type="match status" value="1"/>
</dbReference>
<protein>
    <submittedName>
        <fullName evidence="1">Protein AMN1-like protein</fullName>
    </submittedName>
</protein>
<dbReference type="SUPFAM" id="SSF52047">
    <property type="entry name" value="RNI-like"/>
    <property type="match status" value="1"/>
</dbReference>
<dbReference type="PANTHER" id="PTHR13382:SF68">
    <property type="entry name" value="AT02704P"/>
    <property type="match status" value="1"/>
</dbReference>
<gene>
    <name evidence="1" type="ORF">KUF71_012173</name>
</gene>
<sequence>MNGYAELWRSVQVSSLFSLALKALAECLDLHVESLRILPRTLKTKLLSIACKRGILGTSSLESLLHSELKTLNLSECHLTDGMLRAIQVCSELWKLDMNPGRNQERTLGRDALISLWPSLPKLKVLYLRRCPDVTDDVIAAIAENCPNLIELDVKGCHTITDASP</sequence>
<accession>A0AAE1HM77</accession>
<dbReference type="Pfam" id="PF00560">
    <property type="entry name" value="LRR_1"/>
    <property type="match status" value="1"/>
</dbReference>
<organism evidence="1 2">
    <name type="scientific">Frankliniella fusca</name>
    <dbReference type="NCBI Taxonomy" id="407009"/>
    <lineage>
        <taxon>Eukaryota</taxon>
        <taxon>Metazoa</taxon>
        <taxon>Ecdysozoa</taxon>
        <taxon>Arthropoda</taxon>
        <taxon>Hexapoda</taxon>
        <taxon>Insecta</taxon>
        <taxon>Pterygota</taxon>
        <taxon>Neoptera</taxon>
        <taxon>Paraneoptera</taxon>
        <taxon>Thysanoptera</taxon>
        <taxon>Terebrantia</taxon>
        <taxon>Thripoidea</taxon>
        <taxon>Thripidae</taxon>
        <taxon>Frankliniella</taxon>
    </lineage>
</organism>
<keyword evidence="2" id="KW-1185">Reference proteome</keyword>
<evidence type="ECO:0000313" key="1">
    <source>
        <dbReference type="EMBL" id="KAK3923935.1"/>
    </source>
</evidence>
<dbReference type="GO" id="GO:0005737">
    <property type="term" value="C:cytoplasm"/>
    <property type="evidence" value="ECO:0007669"/>
    <property type="project" value="TreeGrafter"/>
</dbReference>